<accession>A0A949JJP9</accession>
<organism evidence="6 7">
    <name type="scientific">Streptomyces tardus</name>
    <dbReference type="NCBI Taxonomy" id="2780544"/>
    <lineage>
        <taxon>Bacteria</taxon>
        <taxon>Bacillati</taxon>
        <taxon>Actinomycetota</taxon>
        <taxon>Actinomycetes</taxon>
        <taxon>Kitasatosporales</taxon>
        <taxon>Streptomycetaceae</taxon>
        <taxon>Streptomyces</taxon>
    </lineage>
</organism>
<dbReference type="PANTHER" id="PTHR43585:SF2">
    <property type="entry name" value="ATP-GRASP ENZYME FSQD"/>
    <property type="match status" value="1"/>
</dbReference>
<dbReference type="InterPro" id="IPR052032">
    <property type="entry name" value="ATP-dep_AA_Ligase"/>
</dbReference>
<dbReference type="Gene3D" id="3.30.1490.20">
    <property type="entry name" value="ATP-grasp fold, A domain"/>
    <property type="match status" value="1"/>
</dbReference>
<dbReference type="GO" id="GO:0016874">
    <property type="term" value="F:ligase activity"/>
    <property type="evidence" value="ECO:0007669"/>
    <property type="project" value="UniProtKB-KW"/>
</dbReference>
<dbReference type="Gene3D" id="3.40.50.20">
    <property type="match status" value="1"/>
</dbReference>
<comment type="caution">
    <text evidence="6">The sequence shown here is derived from an EMBL/GenBank/DDBJ whole genome shotgun (WGS) entry which is preliminary data.</text>
</comment>
<gene>
    <name evidence="6" type="ORF">JGS22_007420</name>
</gene>
<dbReference type="Proteomes" id="UP000694501">
    <property type="component" value="Unassembled WGS sequence"/>
</dbReference>
<reference evidence="6" key="1">
    <citation type="submission" date="2021-06" db="EMBL/GenBank/DDBJ databases">
        <title>Sequencing of actinobacteria type strains.</title>
        <authorList>
            <person name="Nguyen G.-S."/>
            <person name="Wentzel A."/>
        </authorList>
    </citation>
    <scope>NUCLEOTIDE SEQUENCE</scope>
    <source>
        <strain evidence="6">P38-E01</strain>
    </source>
</reference>
<dbReference type="GO" id="GO:0046872">
    <property type="term" value="F:metal ion binding"/>
    <property type="evidence" value="ECO:0007669"/>
    <property type="project" value="InterPro"/>
</dbReference>
<dbReference type="InterPro" id="IPR011761">
    <property type="entry name" value="ATP-grasp"/>
</dbReference>
<keyword evidence="2 4" id="KW-0547">Nucleotide-binding</keyword>
<evidence type="ECO:0000256" key="4">
    <source>
        <dbReference type="PROSITE-ProRule" id="PRU00409"/>
    </source>
</evidence>
<evidence type="ECO:0000256" key="2">
    <source>
        <dbReference type="ARBA" id="ARBA00022741"/>
    </source>
</evidence>
<keyword evidence="1" id="KW-0436">Ligase</keyword>
<proteinExistence type="predicted"/>
<dbReference type="PROSITE" id="PS50975">
    <property type="entry name" value="ATP_GRASP"/>
    <property type="match status" value="1"/>
</dbReference>
<dbReference type="Gene3D" id="3.30.470.20">
    <property type="entry name" value="ATP-grasp fold, B domain"/>
    <property type="match status" value="1"/>
</dbReference>
<feature type="domain" description="ATP-grasp" evidence="5">
    <location>
        <begin position="127"/>
        <end position="322"/>
    </location>
</feature>
<dbReference type="InterPro" id="IPR013815">
    <property type="entry name" value="ATP_grasp_subdomain_1"/>
</dbReference>
<evidence type="ECO:0000256" key="1">
    <source>
        <dbReference type="ARBA" id="ARBA00022598"/>
    </source>
</evidence>
<evidence type="ECO:0000313" key="7">
    <source>
        <dbReference type="Proteomes" id="UP000694501"/>
    </source>
</evidence>
<dbReference type="PANTHER" id="PTHR43585">
    <property type="entry name" value="FUMIPYRROLE BIOSYNTHESIS PROTEIN C"/>
    <property type="match status" value="1"/>
</dbReference>
<dbReference type="RefSeq" id="WP_211039507.1">
    <property type="nucleotide sequence ID" value="NZ_JAELVF020000001.1"/>
</dbReference>
<evidence type="ECO:0000313" key="6">
    <source>
        <dbReference type="EMBL" id="MBU7597459.1"/>
    </source>
</evidence>
<protein>
    <recommendedName>
        <fullName evidence="5">ATP-grasp domain-containing protein</fullName>
    </recommendedName>
</protein>
<evidence type="ECO:0000259" key="5">
    <source>
        <dbReference type="PROSITE" id="PS50975"/>
    </source>
</evidence>
<evidence type="ECO:0000256" key="3">
    <source>
        <dbReference type="ARBA" id="ARBA00022840"/>
    </source>
</evidence>
<dbReference type="EMBL" id="JAELVF020000001">
    <property type="protein sequence ID" value="MBU7597459.1"/>
    <property type="molecule type" value="Genomic_DNA"/>
</dbReference>
<keyword evidence="3 4" id="KW-0067">ATP-binding</keyword>
<sequence>MRSAKRHVVHIGFHASEAHTIDFDADHVTAVMARGSRSRLPDELASRFARIALLDLPDSTDLETYDRAIDRMRELVDELAADFGPPDAIVALYEHTTLPAARLREHFEVSGTSVRTALLCRDKVPMKEALASAGVPVPRFLAVSPRTWNNELSDFVGQLPPGPIVLKPRSQGASIGVRILESGTELLALAAEGGIEEGYEVEEFVQGSIYHIDGVVRDGDLRWFCTSRYLDTCFNFQHGNQPLAAVSSDDPELTERMRTFTAQVLHALALTESTFHLELFHTPDDRLVFLEIGNRFGGAGISWHQRTVFGVDLAKEAVLACMGLPSEVATPRTMLDTPGHGASGWLYMPLDPDGPVRVLDVTGVDELPSTVLSADIPEVGDVLNGRGNVWRTGGRFLVGGSSEASVEESMGRIVDTYTVTTTAGD</sequence>
<keyword evidence="7" id="KW-1185">Reference proteome</keyword>
<dbReference type="AlphaFoldDB" id="A0A949JJP9"/>
<dbReference type="GO" id="GO:0005524">
    <property type="term" value="F:ATP binding"/>
    <property type="evidence" value="ECO:0007669"/>
    <property type="project" value="UniProtKB-UniRule"/>
</dbReference>
<dbReference type="SUPFAM" id="SSF56059">
    <property type="entry name" value="Glutathione synthetase ATP-binding domain-like"/>
    <property type="match status" value="1"/>
</dbReference>
<name>A0A949JJP9_9ACTN</name>